<keyword evidence="1" id="KW-0812">Transmembrane</keyword>
<evidence type="ECO:0000256" key="1">
    <source>
        <dbReference type="SAM" id="Phobius"/>
    </source>
</evidence>
<keyword evidence="1" id="KW-0472">Membrane</keyword>
<name>A0ABD3QEK6_9STRA</name>
<protein>
    <submittedName>
        <fullName evidence="2">Uncharacterized protein</fullName>
    </submittedName>
</protein>
<proteinExistence type="predicted"/>
<gene>
    <name evidence="2" type="ORF">ACHAWO_011144</name>
</gene>
<dbReference type="Proteomes" id="UP001530400">
    <property type="component" value="Unassembled WGS sequence"/>
</dbReference>
<dbReference type="EMBL" id="JALLPJ020000216">
    <property type="protein sequence ID" value="KAL3798469.1"/>
    <property type="molecule type" value="Genomic_DNA"/>
</dbReference>
<organism evidence="2 3">
    <name type="scientific">Cyclotella atomus</name>
    <dbReference type="NCBI Taxonomy" id="382360"/>
    <lineage>
        <taxon>Eukaryota</taxon>
        <taxon>Sar</taxon>
        <taxon>Stramenopiles</taxon>
        <taxon>Ochrophyta</taxon>
        <taxon>Bacillariophyta</taxon>
        <taxon>Coscinodiscophyceae</taxon>
        <taxon>Thalassiosirophycidae</taxon>
        <taxon>Stephanodiscales</taxon>
        <taxon>Stephanodiscaceae</taxon>
        <taxon>Cyclotella</taxon>
    </lineage>
</organism>
<dbReference type="AlphaFoldDB" id="A0ABD3QEK6"/>
<accession>A0ABD3QEK6</accession>
<dbReference type="PANTHER" id="PTHR33802">
    <property type="entry name" value="SI:CH211-161H7.5-RELATED"/>
    <property type="match status" value="1"/>
</dbReference>
<reference evidence="2 3" key="1">
    <citation type="submission" date="2024-10" db="EMBL/GenBank/DDBJ databases">
        <title>Updated reference genomes for cyclostephanoid diatoms.</title>
        <authorList>
            <person name="Roberts W.R."/>
            <person name="Alverson A.J."/>
        </authorList>
    </citation>
    <scope>NUCLEOTIDE SEQUENCE [LARGE SCALE GENOMIC DNA]</scope>
    <source>
        <strain evidence="2 3">AJA010-31</strain>
    </source>
</reference>
<evidence type="ECO:0000313" key="3">
    <source>
        <dbReference type="Proteomes" id="UP001530400"/>
    </source>
</evidence>
<keyword evidence="1" id="KW-1133">Transmembrane helix</keyword>
<sequence>MRRRRPATETADQPILTNQMVESNDKVSRSIMSPKTRSILNLLAFTLNTLETAGVGPFSIHFNQNQDNATISAKYQTIITPHGIAFSIWAIIFLMEAIFCGVTLFNERMGQSRLVVKGVSFWFALGTYCLRVFETCLKFIIAQRGYNI</sequence>
<evidence type="ECO:0000313" key="2">
    <source>
        <dbReference type="EMBL" id="KAL3798469.1"/>
    </source>
</evidence>
<keyword evidence="3" id="KW-1185">Reference proteome</keyword>
<dbReference type="PANTHER" id="PTHR33802:SF1">
    <property type="entry name" value="XK-RELATED PROTEIN"/>
    <property type="match status" value="1"/>
</dbReference>
<feature type="transmembrane region" description="Helical" evidence="1">
    <location>
        <begin position="82"/>
        <end position="105"/>
    </location>
</feature>
<comment type="caution">
    <text evidence="2">The sequence shown here is derived from an EMBL/GenBank/DDBJ whole genome shotgun (WGS) entry which is preliminary data.</text>
</comment>